<dbReference type="InterPro" id="IPR036069">
    <property type="entry name" value="DUF34/NIF3_sf"/>
</dbReference>
<evidence type="ECO:0000256" key="2">
    <source>
        <dbReference type="ARBA" id="ARBA00011643"/>
    </source>
</evidence>
<dbReference type="Proteomes" id="UP000029221">
    <property type="component" value="Unassembled WGS sequence"/>
</dbReference>
<name>A0A090Q671_9FLAO</name>
<protein>
    <recommendedName>
        <fullName evidence="3 5">GTP cyclohydrolase 1 type 2 homolog</fullName>
    </recommendedName>
</protein>
<dbReference type="InterPro" id="IPR017221">
    <property type="entry name" value="DUF34/NIF3_bac"/>
</dbReference>
<keyword evidence="8" id="KW-1185">Reference proteome</keyword>
<dbReference type="InterPro" id="IPR002678">
    <property type="entry name" value="DUF34/NIF3"/>
</dbReference>
<evidence type="ECO:0000313" key="7">
    <source>
        <dbReference type="EMBL" id="GAK97258.1"/>
    </source>
</evidence>
<evidence type="ECO:0000256" key="5">
    <source>
        <dbReference type="PIRNR" id="PIRNR037489"/>
    </source>
</evidence>
<dbReference type="GO" id="GO:0046872">
    <property type="term" value="F:metal ion binding"/>
    <property type="evidence" value="ECO:0007669"/>
    <property type="project" value="UniProtKB-UniRule"/>
</dbReference>
<dbReference type="eggNOG" id="COG0327">
    <property type="taxonomic scope" value="Bacteria"/>
</dbReference>
<evidence type="ECO:0000256" key="1">
    <source>
        <dbReference type="ARBA" id="ARBA00006964"/>
    </source>
</evidence>
<dbReference type="GO" id="GO:0005737">
    <property type="term" value="C:cytoplasm"/>
    <property type="evidence" value="ECO:0007669"/>
    <property type="project" value="TreeGrafter"/>
</dbReference>
<dbReference type="STRING" id="319236.BST91_01575"/>
<dbReference type="AlphaFoldDB" id="A0A090Q671"/>
<dbReference type="RefSeq" id="WP_042278829.1">
    <property type="nucleotide sequence ID" value="NZ_BBML01000005.1"/>
</dbReference>
<dbReference type="PANTHER" id="PTHR13799">
    <property type="entry name" value="NGG1 INTERACTING FACTOR 3"/>
    <property type="match status" value="1"/>
</dbReference>
<evidence type="ECO:0000256" key="4">
    <source>
        <dbReference type="ARBA" id="ARBA00022723"/>
    </source>
</evidence>
<evidence type="ECO:0000256" key="3">
    <source>
        <dbReference type="ARBA" id="ARBA00022112"/>
    </source>
</evidence>
<dbReference type="EMBL" id="BBML01000005">
    <property type="protein sequence ID" value="GAK97258.1"/>
    <property type="molecule type" value="Genomic_DNA"/>
</dbReference>
<gene>
    <name evidence="7" type="ORF">JCM19294_1304</name>
</gene>
<sequence>MTVIKDITNYIEKLAPLRYAEGFDNVGLLVGSYETPITGVLVTLDCLENVVDEAIDKSCNLIVAFHPIIFKGIKNLRPDDYVKRVIIKAIKNDIAIYATHTALDVAHGGVSYRMAQELGLQNLKTLAPKNNLIKKLTTYIPIEHFDQVQNTLFQSGAGHIGNYKECGFSVDGDGTFKGNELSNPQYGVSGIRSTEKEKQLHITYLPHLESKILKTLKESHPYEEVAYEIVTLENSYQKIGMGCVGEFPEELEIEDFISTLKSTFNHNAIRTSLSRKRTIKKVAVLGGSGAFAIQNAKSCGADAYVTADLKYHDFFQGQDILLCDIGHYESEQFTKNLLTEYLTEKFTNFAILCAQAQTNPVNYY</sequence>
<proteinExistence type="inferred from homology"/>
<comment type="subunit">
    <text evidence="2">Homohexamer.</text>
</comment>
<feature type="binding site" evidence="6">
    <location>
        <position position="104"/>
    </location>
    <ligand>
        <name>a divalent metal cation</name>
        <dbReference type="ChEBI" id="CHEBI:60240"/>
        <label>1</label>
    </ligand>
</feature>
<accession>A0A090Q671</accession>
<keyword evidence="4 5" id="KW-0479">Metal-binding</keyword>
<dbReference type="PANTHER" id="PTHR13799:SF14">
    <property type="entry name" value="GTP CYCLOHYDROLASE 1 TYPE 2 HOMOLOG"/>
    <property type="match status" value="1"/>
</dbReference>
<dbReference type="NCBIfam" id="TIGR00486">
    <property type="entry name" value="YbgI_SA1388"/>
    <property type="match status" value="1"/>
</dbReference>
<organism evidence="7 8">
    <name type="scientific">Nonlabens tegetincola</name>
    <dbReference type="NCBI Taxonomy" id="323273"/>
    <lineage>
        <taxon>Bacteria</taxon>
        <taxon>Pseudomonadati</taxon>
        <taxon>Bacteroidota</taxon>
        <taxon>Flavobacteriia</taxon>
        <taxon>Flavobacteriales</taxon>
        <taxon>Flavobacteriaceae</taxon>
        <taxon>Nonlabens</taxon>
    </lineage>
</organism>
<evidence type="ECO:0000313" key="8">
    <source>
        <dbReference type="Proteomes" id="UP000029221"/>
    </source>
</evidence>
<feature type="binding site" evidence="6">
    <location>
        <position position="331"/>
    </location>
    <ligand>
        <name>a divalent metal cation</name>
        <dbReference type="ChEBI" id="CHEBI:60240"/>
        <label>1</label>
    </ligand>
</feature>
<dbReference type="FunFam" id="3.40.1390.30:FF:000001">
    <property type="entry name" value="GTP cyclohydrolase 1 type 2"/>
    <property type="match status" value="1"/>
</dbReference>
<dbReference type="Pfam" id="PF01784">
    <property type="entry name" value="DUF34_NIF3"/>
    <property type="match status" value="1"/>
</dbReference>
<feature type="binding site" evidence="6">
    <location>
        <position position="66"/>
    </location>
    <ligand>
        <name>a divalent metal cation</name>
        <dbReference type="ChEBI" id="CHEBI:60240"/>
        <label>1</label>
    </ligand>
</feature>
<dbReference type="PIRSF" id="PIRSF037489">
    <property type="entry name" value="UCP037489_NIF3_YqfO"/>
    <property type="match status" value="1"/>
</dbReference>
<comment type="similarity">
    <text evidence="1 5">Belongs to the GTP cyclohydrolase I type 2/NIF3 family.</text>
</comment>
<dbReference type="Gene3D" id="3.40.1390.30">
    <property type="entry name" value="NIF3 (NGG1p interacting factor 3)-like"/>
    <property type="match status" value="1"/>
</dbReference>
<evidence type="ECO:0000256" key="6">
    <source>
        <dbReference type="PIRSR" id="PIRSR602678-1"/>
    </source>
</evidence>
<dbReference type="InterPro" id="IPR015867">
    <property type="entry name" value="N-reg_PII/ATP_PRibTrfase_C"/>
</dbReference>
<dbReference type="SUPFAM" id="SSF102705">
    <property type="entry name" value="NIF3 (NGG1p interacting factor 3)-like"/>
    <property type="match status" value="1"/>
</dbReference>
<reference evidence="7" key="1">
    <citation type="journal article" date="2014" name="Genome Announc.">
        <title>Draft Genome Sequences of Marine Flavobacterium Nonlabens Strains NR17, NR24, NR27, NR32, NR33, and Ara13.</title>
        <authorList>
            <person name="Nakanishi M."/>
            <person name="Meirelles P."/>
            <person name="Suzuki R."/>
            <person name="Takatani N."/>
            <person name="Mino S."/>
            <person name="Suda W."/>
            <person name="Oshima K."/>
            <person name="Hattori M."/>
            <person name="Ohkuma M."/>
            <person name="Hosokawa M."/>
            <person name="Miyashita K."/>
            <person name="Thompson F.L."/>
            <person name="Niwa A."/>
            <person name="Sawabe T."/>
            <person name="Sawabe T."/>
        </authorList>
    </citation>
    <scope>NUCLEOTIDE SEQUENCE [LARGE SCALE GENOMIC DNA]</scope>
    <source>
        <strain evidence="7">JCM 19294</strain>
    </source>
</reference>
<feature type="binding site" evidence="6">
    <location>
        <position position="327"/>
    </location>
    <ligand>
        <name>a divalent metal cation</name>
        <dbReference type="ChEBI" id="CHEBI:60240"/>
        <label>1</label>
    </ligand>
</feature>
<dbReference type="Gene3D" id="3.30.70.120">
    <property type="match status" value="1"/>
</dbReference>
<comment type="caution">
    <text evidence="7">The sequence shown here is derived from an EMBL/GenBank/DDBJ whole genome shotgun (WGS) entry which is preliminary data.</text>
</comment>